<dbReference type="SUPFAM" id="SSF74653">
    <property type="entry name" value="TolA/TonB C-terminal domain"/>
    <property type="match status" value="1"/>
</dbReference>
<comment type="caution">
    <text evidence="3">The sequence shown here is derived from an EMBL/GenBank/DDBJ whole genome shotgun (WGS) entry which is preliminary data.</text>
</comment>
<organism evidence="3 4">
    <name type="scientific">Thalassotalea marina</name>
    <dbReference type="NCBI Taxonomy" id="1673741"/>
    <lineage>
        <taxon>Bacteria</taxon>
        <taxon>Pseudomonadati</taxon>
        <taxon>Pseudomonadota</taxon>
        <taxon>Gammaproteobacteria</taxon>
        <taxon>Alteromonadales</taxon>
        <taxon>Colwelliaceae</taxon>
        <taxon>Thalassotalea</taxon>
    </lineage>
</organism>
<dbReference type="Pfam" id="PF06519">
    <property type="entry name" value="TolA"/>
    <property type="match status" value="1"/>
</dbReference>
<dbReference type="Proteomes" id="UP000623842">
    <property type="component" value="Unassembled WGS sequence"/>
</dbReference>
<evidence type="ECO:0008006" key="5">
    <source>
        <dbReference type="Google" id="ProtNLM"/>
    </source>
</evidence>
<gene>
    <name evidence="3" type="ORF">GCM10017161_27120</name>
</gene>
<reference evidence="3" key="1">
    <citation type="journal article" date="2014" name="Int. J. Syst. Evol. Microbiol.">
        <title>Complete genome sequence of Corynebacterium casei LMG S-19264T (=DSM 44701T), isolated from a smear-ripened cheese.</title>
        <authorList>
            <consortium name="US DOE Joint Genome Institute (JGI-PGF)"/>
            <person name="Walter F."/>
            <person name="Albersmeier A."/>
            <person name="Kalinowski J."/>
            <person name="Ruckert C."/>
        </authorList>
    </citation>
    <scope>NUCLEOTIDE SEQUENCE</scope>
    <source>
        <strain evidence="3">KCTC 42731</strain>
    </source>
</reference>
<dbReference type="GO" id="GO:0016020">
    <property type="term" value="C:membrane"/>
    <property type="evidence" value="ECO:0007669"/>
    <property type="project" value="InterPro"/>
</dbReference>
<feature type="region of interest" description="Disordered" evidence="1">
    <location>
        <begin position="67"/>
        <end position="182"/>
    </location>
</feature>
<dbReference type="EMBL" id="BNCK01000006">
    <property type="protein sequence ID" value="GHF97510.1"/>
    <property type="molecule type" value="Genomic_DNA"/>
</dbReference>
<dbReference type="GO" id="GO:0019534">
    <property type="term" value="F:toxin transmembrane transporter activity"/>
    <property type="evidence" value="ECO:0007669"/>
    <property type="project" value="InterPro"/>
</dbReference>
<protein>
    <recommendedName>
        <fullName evidence="5">Cell envelope integrity protein TolA</fullName>
    </recommendedName>
</protein>
<sequence>MTPFAKALSISFGCHLVLAAFLLFANFSFTPKPTPNVNVAPVEPIKAVVVERKEIEQQLNKIREDKAAEQRRVAAAEKARRDKARKAELAKKRKEEKARQRKKEQERLALEAKKKKAAEEKARREAEAKRRKKLEDDKRKKAAEEKARKEREDKARKERLAKEKAEKAAKEQAARQQARQRQVVSERDKFASLIKHVITSNLLTDKATMQGKSCRVKINLSPSGYVINVTTLGGDQVICRATLNAIKQSGNLPVSKDPEVFELMREISLTVAPEFN</sequence>
<feature type="transmembrane region" description="Helical" evidence="2">
    <location>
        <begin position="7"/>
        <end position="29"/>
    </location>
</feature>
<feature type="compositionally biased region" description="Basic and acidic residues" evidence="1">
    <location>
        <begin position="67"/>
        <end position="173"/>
    </location>
</feature>
<dbReference type="RefSeq" id="WP_229854747.1">
    <property type="nucleotide sequence ID" value="NZ_BNCK01000006.1"/>
</dbReference>
<reference evidence="3" key="2">
    <citation type="submission" date="2020-09" db="EMBL/GenBank/DDBJ databases">
        <authorList>
            <person name="Sun Q."/>
            <person name="Kim S."/>
        </authorList>
    </citation>
    <scope>NUCLEOTIDE SEQUENCE</scope>
    <source>
        <strain evidence="3">KCTC 42731</strain>
    </source>
</reference>
<keyword evidence="2" id="KW-0812">Transmembrane</keyword>
<dbReference type="NCBIfam" id="TIGR02794">
    <property type="entry name" value="tolA_full"/>
    <property type="match status" value="1"/>
</dbReference>
<dbReference type="Gene3D" id="3.30.1150.10">
    <property type="match status" value="1"/>
</dbReference>
<evidence type="ECO:0000313" key="3">
    <source>
        <dbReference type="EMBL" id="GHF97510.1"/>
    </source>
</evidence>
<name>A0A919BL35_9GAMM</name>
<keyword evidence="2" id="KW-0472">Membrane</keyword>
<dbReference type="InterPro" id="IPR014161">
    <property type="entry name" value="Tol-Pal_TolA"/>
</dbReference>
<proteinExistence type="predicted"/>
<dbReference type="GO" id="GO:0043213">
    <property type="term" value="P:bacteriocin transport"/>
    <property type="evidence" value="ECO:0007669"/>
    <property type="project" value="InterPro"/>
</dbReference>
<evidence type="ECO:0000256" key="2">
    <source>
        <dbReference type="SAM" id="Phobius"/>
    </source>
</evidence>
<keyword evidence="4" id="KW-1185">Reference proteome</keyword>
<keyword evidence="2" id="KW-1133">Transmembrane helix</keyword>
<dbReference type="AlphaFoldDB" id="A0A919BL35"/>
<accession>A0A919BL35</accession>
<evidence type="ECO:0000313" key="4">
    <source>
        <dbReference type="Proteomes" id="UP000623842"/>
    </source>
</evidence>
<evidence type="ECO:0000256" key="1">
    <source>
        <dbReference type="SAM" id="MobiDB-lite"/>
    </source>
</evidence>